<comment type="caution">
    <text evidence="6">The sequence shown here is derived from an EMBL/GenBank/DDBJ whole genome shotgun (WGS) entry which is preliminary data.</text>
</comment>
<keyword evidence="4" id="KW-1133">Transmembrane helix</keyword>
<dbReference type="OrthoDB" id="2802411at2759"/>
<dbReference type="PROSITE" id="PS01309">
    <property type="entry name" value="UPF0057"/>
    <property type="match status" value="1"/>
</dbReference>
<dbReference type="EMBL" id="MU155149">
    <property type="protein sequence ID" value="KAF9483884.1"/>
    <property type="molecule type" value="Genomic_DNA"/>
</dbReference>
<evidence type="ECO:0000313" key="7">
    <source>
        <dbReference type="Proteomes" id="UP000807469"/>
    </source>
</evidence>
<evidence type="ECO:0000256" key="3">
    <source>
        <dbReference type="ARBA" id="ARBA00022692"/>
    </source>
</evidence>
<keyword evidence="5" id="KW-0472">Membrane</keyword>
<dbReference type="GO" id="GO:0016020">
    <property type="term" value="C:membrane"/>
    <property type="evidence" value="ECO:0007669"/>
    <property type="project" value="UniProtKB-SubCell"/>
</dbReference>
<evidence type="ECO:0000313" key="6">
    <source>
        <dbReference type="EMBL" id="KAF9483884.1"/>
    </source>
</evidence>
<comment type="subcellular location">
    <subcellularLocation>
        <location evidence="1">Membrane</location>
    </subcellularLocation>
</comment>
<protein>
    <submittedName>
        <fullName evidence="6">Uncharacterized protein</fullName>
    </submittedName>
</protein>
<dbReference type="Pfam" id="PF01679">
    <property type="entry name" value="Pmp3"/>
    <property type="match status" value="1"/>
</dbReference>
<sequence>MAFTTSDICKIIIAIFLPPVGVFLERGCGADFVSLTSLPPSFPADPSPSSSTSCSQFWATCTSLFLPLYRHPSHTIQQSRNHSWQVPSRALPVPALTSCPALYIILKY</sequence>
<dbReference type="AlphaFoldDB" id="A0A9P5ZCB8"/>
<proteinExistence type="inferred from homology"/>
<keyword evidence="7" id="KW-1185">Reference proteome</keyword>
<evidence type="ECO:0000256" key="4">
    <source>
        <dbReference type="ARBA" id="ARBA00022989"/>
    </source>
</evidence>
<evidence type="ECO:0000256" key="5">
    <source>
        <dbReference type="ARBA" id="ARBA00023136"/>
    </source>
</evidence>
<evidence type="ECO:0000256" key="1">
    <source>
        <dbReference type="ARBA" id="ARBA00004370"/>
    </source>
</evidence>
<dbReference type="InterPro" id="IPR000612">
    <property type="entry name" value="PMP3"/>
</dbReference>
<reference evidence="6" key="1">
    <citation type="submission" date="2020-11" db="EMBL/GenBank/DDBJ databases">
        <authorList>
            <consortium name="DOE Joint Genome Institute"/>
            <person name="Ahrendt S."/>
            <person name="Riley R."/>
            <person name="Andreopoulos W."/>
            <person name="Labutti K."/>
            <person name="Pangilinan J."/>
            <person name="Ruiz-Duenas F.J."/>
            <person name="Barrasa J.M."/>
            <person name="Sanchez-Garcia M."/>
            <person name="Camarero S."/>
            <person name="Miyauchi S."/>
            <person name="Serrano A."/>
            <person name="Linde D."/>
            <person name="Babiker R."/>
            <person name="Drula E."/>
            <person name="Ayuso-Fernandez I."/>
            <person name="Pacheco R."/>
            <person name="Padilla G."/>
            <person name="Ferreira P."/>
            <person name="Barriuso J."/>
            <person name="Kellner H."/>
            <person name="Castanera R."/>
            <person name="Alfaro M."/>
            <person name="Ramirez L."/>
            <person name="Pisabarro A.G."/>
            <person name="Kuo A."/>
            <person name="Tritt A."/>
            <person name="Lipzen A."/>
            <person name="He G."/>
            <person name="Yan M."/>
            <person name="Ng V."/>
            <person name="Cullen D."/>
            <person name="Martin F."/>
            <person name="Rosso M.-N."/>
            <person name="Henrissat B."/>
            <person name="Hibbett D."/>
            <person name="Martinez A.T."/>
            <person name="Grigoriev I.V."/>
        </authorList>
    </citation>
    <scope>NUCLEOTIDE SEQUENCE</scope>
    <source>
        <strain evidence="6">CIRM-BRFM 674</strain>
    </source>
</reference>
<name>A0A9P5ZCB8_9AGAR</name>
<gene>
    <name evidence="6" type="ORF">BDN70DRAFT_873288</name>
</gene>
<dbReference type="Proteomes" id="UP000807469">
    <property type="component" value="Unassembled WGS sequence"/>
</dbReference>
<keyword evidence="3" id="KW-0812">Transmembrane</keyword>
<organism evidence="6 7">
    <name type="scientific">Pholiota conissans</name>
    <dbReference type="NCBI Taxonomy" id="109636"/>
    <lineage>
        <taxon>Eukaryota</taxon>
        <taxon>Fungi</taxon>
        <taxon>Dikarya</taxon>
        <taxon>Basidiomycota</taxon>
        <taxon>Agaricomycotina</taxon>
        <taxon>Agaricomycetes</taxon>
        <taxon>Agaricomycetidae</taxon>
        <taxon>Agaricales</taxon>
        <taxon>Agaricineae</taxon>
        <taxon>Strophariaceae</taxon>
        <taxon>Pholiota</taxon>
    </lineage>
</organism>
<accession>A0A9P5ZCB8</accession>
<evidence type="ECO:0000256" key="2">
    <source>
        <dbReference type="ARBA" id="ARBA00009530"/>
    </source>
</evidence>
<comment type="similarity">
    <text evidence="2">Belongs to the UPF0057 (PMP3) family.</text>
</comment>